<dbReference type="Pfam" id="PF09339">
    <property type="entry name" value="HTH_IclR"/>
    <property type="match status" value="1"/>
</dbReference>
<dbReference type="GO" id="GO:0003677">
    <property type="term" value="F:DNA binding"/>
    <property type="evidence" value="ECO:0007669"/>
    <property type="project" value="UniProtKB-KW"/>
</dbReference>
<evidence type="ECO:0000259" key="4">
    <source>
        <dbReference type="PROSITE" id="PS51077"/>
    </source>
</evidence>
<dbReference type="InterPro" id="IPR036388">
    <property type="entry name" value="WH-like_DNA-bd_sf"/>
</dbReference>
<protein>
    <submittedName>
        <fullName evidence="6">Transcriptional regulator</fullName>
    </submittedName>
</protein>
<dbReference type="InterPro" id="IPR014757">
    <property type="entry name" value="Tscrpt_reg_IclR_C"/>
</dbReference>
<dbReference type="SMART" id="SM00346">
    <property type="entry name" value="HTH_ICLR"/>
    <property type="match status" value="1"/>
</dbReference>
<evidence type="ECO:0000313" key="7">
    <source>
        <dbReference type="Proteomes" id="UP000027142"/>
    </source>
</evidence>
<dbReference type="InterPro" id="IPR050707">
    <property type="entry name" value="HTH_MetabolicPath_Reg"/>
</dbReference>
<feature type="domain" description="HTH iclR-type" evidence="4">
    <location>
        <begin position="5"/>
        <end position="64"/>
    </location>
</feature>
<dbReference type="STRING" id="1246626.BleG1_1905"/>
<dbReference type="InterPro" id="IPR036390">
    <property type="entry name" value="WH_DNA-bd_sf"/>
</dbReference>
<evidence type="ECO:0000256" key="1">
    <source>
        <dbReference type="ARBA" id="ARBA00023015"/>
    </source>
</evidence>
<name>A0A060M1R0_9BACI</name>
<reference evidence="6 7" key="1">
    <citation type="journal article" date="2014" name="Gene">
        <title>A comparative genomic analysis of the alkalitolerant soil bacterium Bacillus lehensis G1.</title>
        <authorList>
            <person name="Noor Y.M."/>
            <person name="Samsulrizal N.H."/>
            <person name="Jema'on N.A."/>
            <person name="Low K.O."/>
            <person name="Ramli A.N."/>
            <person name="Alias N.I."/>
            <person name="Damis S.I."/>
            <person name="Fuzi S.F."/>
            <person name="Isa M.N."/>
            <person name="Murad A.M."/>
            <person name="Raih M.F."/>
            <person name="Bakar F.D."/>
            <person name="Najimudin N."/>
            <person name="Mahadi N.M."/>
            <person name="Illias R.M."/>
        </authorList>
    </citation>
    <scope>NUCLEOTIDE SEQUENCE [LARGE SCALE GENOMIC DNA]</scope>
    <source>
        <strain evidence="6 7">G1</strain>
    </source>
</reference>
<keyword evidence="7" id="KW-1185">Reference proteome</keyword>
<dbReference type="eggNOG" id="COG1414">
    <property type="taxonomic scope" value="Bacteria"/>
</dbReference>
<feature type="domain" description="IclR-ED" evidence="5">
    <location>
        <begin position="65"/>
        <end position="248"/>
    </location>
</feature>
<dbReference type="PROSITE" id="PS51077">
    <property type="entry name" value="HTH_ICLR"/>
    <property type="match status" value="1"/>
</dbReference>
<dbReference type="RefSeq" id="WP_038479930.1">
    <property type="nucleotide sequence ID" value="NZ_CP003923.1"/>
</dbReference>
<dbReference type="OrthoDB" id="9791752at2"/>
<dbReference type="KEGG" id="ble:BleG1_1905"/>
<accession>A0A060M1R0</accession>
<dbReference type="AlphaFoldDB" id="A0A060M1R0"/>
<keyword evidence="1" id="KW-0805">Transcription regulation</keyword>
<dbReference type="Gene3D" id="3.30.450.40">
    <property type="match status" value="1"/>
</dbReference>
<dbReference type="Pfam" id="PF01614">
    <property type="entry name" value="IclR_C"/>
    <property type="match status" value="1"/>
</dbReference>
<keyword evidence="2" id="KW-0238">DNA-binding</keyword>
<dbReference type="Proteomes" id="UP000027142">
    <property type="component" value="Chromosome"/>
</dbReference>
<evidence type="ECO:0000256" key="2">
    <source>
        <dbReference type="ARBA" id="ARBA00023125"/>
    </source>
</evidence>
<evidence type="ECO:0000259" key="5">
    <source>
        <dbReference type="PROSITE" id="PS51078"/>
    </source>
</evidence>
<keyword evidence="3" id="KW-0804">Transcription</keyword>
<dbReference type="SUPFAM" id="SSF46785">
    <property type="entry name" value="Winged helix' DNA-binding domain"/>
    <property type="match status" value="1"/>
</dbReference>
<dbReference type="SUPFAM" id="SSF55781">
    <property type="entry name" value="GAF domain-like"/>
    <property type="match status" value="1"/>
</dbReference>
<dbReference type="HOGENOM" id="CLU_062618_7_1_9"/>
<dbReference type="InterPro" id="IPR005471">
    <property type="entry name" value="Tscrpt_reg_IclR_N"/>
</dbReference>
<dbReference type="EMBL" id="CP003923">
    <property type="protein sequence ID" value="AIC94483.1"/>
    <property type="molecule type" value="Genomic_DNA"/>
</dbReference>
<dbReference type="PANTHER" id="PTHR30136">
    <property type="entry name" value="HELIX-TURN-HELIX TRANSCRIPTIONAL REGULATOR, ICLR FAMILY"/>
    <property type="match status" value="1"/>
</dbReference>
<evidence type="ECO:0000256" key="3">
    <source>
        <dbReference type="ARBA" id="ARBA00023163"/>
    </source>
</evidence>
<gene>
    <name evidence="6" type="ORF">BleG1_1905</name>
</gene>
<dbReference type="InterPro" id="IPR011991">
    <property type="entry name" value="ArsR-like_HTH"/>
</dbReference>
<dbReference type="Gene3D" id="1.10.10.10">
    <property type="entry name" value="Winged helix-like DNA-binding domain superfamily/Winged helix DNA-binding domain"/>
    <property type="match status" value="1"/>
</dbReference>
<dbReference type="PROSITE" id="PS51078">
    <property type="entry name" value="ICLR_ED"/>
    <property type="match status" value="1"/>
</dbReference>
<organism evidence="6 7">
    <name type="scientific">Shouchella lehensis G1</name>
    <dbReference type="NCBI Taxonomy" id="1246626"/>
    <lineage>
        <taxon>Bacteria</taxon>
        <taxon>Bacillati</taxon>
        <taxon>Bacillota</taxon>
        <taxon>Bacilli</taxon>
        <taxon>Bacillales</taxon>
        <taxon>Bacillaceae</taxon>
        <taxon>Shouchella</taxon>
    </lineage>
</organism>
<dbReference type="GO" id="GO:0003700">
    <property type="term" value="F:DNA-binding transcription factor activity"/>
    <property type="evidence" value="ECO:0007669"/>
    <property type="project" value="TreeGrafter"/>
</dbReference>
<dbReference type="PANTHER" id="PTHR30136:SF35">
    <property type="entry name" value="HTH-TYPE TRANSCRIPTIONAL REGULATOR RV1719"/>
    <property type="match status" value="1"/>
</dbReference>
<proteinExistence type="predicted"/>
<dbReference type="GO" id="GO:0045892">
    <property type="term" value="P:negative regulation of DNA-templated transcription"/>
    <property type="evidence" value="ECO:0007669"/>
    <property type="project" value="UniProtKB-ARBA"/>
</dbReference>
<evidence type="ECO:0000313" key="6">
    <source>
        <dbReference type="EMBL" id="AIC94483.1"/>
    </source>
</evidence>
<dbReference type="CDD" id="cd00090">
    <property type="entry name" value="HTH_ARSR"/>
    <property type="match status" value="1"/>
</dbReference>
<dbReference type="PATRIC" id="fig|1246626.3.peg.1903"/>
<sequence length="250" mass="27774">MQYQNKSLGKAFDIIESLCEVPQTATELARGLGLNQTTLHRFLVTLLESGIVEKLPTNKYRMSYKFIDLGKMAENHYDLVGDSRPFLEALAKESGESVLISTFHNFSVSYLSKVESSQTVRIVLGPGDRVPSYTVASGKLFLAHLNESLLETYLRTVQLEKKTNNTITEKQLLLDELALIRKQGYAIDNQEYLIGLKGMAAPIYDSSGTVVAALSVAGVEIRLDPEKTEATINQLVNYAKKISYTLGWSD</sequence>
<dbReference type="InterPro" id="IPR029016">
    <property type="entry name" value="GAF-like_dom_sf"/>
</dbReference>